<accession>A0A804LKA6</accession>
<evidence type="ECO:0000313" key="2">
    <source>
        <dbReference type="Proteomes" id="UP000007305"/>
    </source>
</evidence>
<name>A0A804LKA6_MAIZE</name>
<organism evidence="1 2">
    <name type="scientific">Zea mays</name>
    <name type="common">Maize</name>
    <dbReference type="NCBI Taxonomy" id="4577"/>
    <lineage>
        <taxon>Eukaryota</taxon>
        <taxon>Viridiplantae</taxon>
        <taxon>Streptophyta</taxon>
        <taxon>Embryophyta</taxon>
        <taxon>Tracheophyta</taxon>
        <taxon>Spermatophyta</taxon>
        <taxon>Magnoliopsida</taxon>
        <taxon>Liliopsida</taxon>
        <taxon>Poales</taxon>
        <taxon>Poaceae</taxon>
        <taxon>PACMAD clade</taxon>
        <taxon>Panicoideae</taxon>
        <taxon>Andropogonodae</taxon>
        <taxon>Andropogoneae</taxon>
        <taxon>Tripsacinae</taxon>
        <taxon>Zea</taxon>
    </lineage>
</organism>
<protein>
    <submittedName>
        <fullName evidence="1">Uncharacterized protein</fullName>
    </submittedName>
</protein>
<dbReference type="Proteomes" id="UP000007305">
    <property type="component" value="Chromosome 1"/>
</dbReference>
<proteinExistence type="predicted"/>
<dbReference type="AlphaFoldDB" id="A0A804LKA6"/>
<dbReference type="InParanoid" id="A0A804LKA6"/>
<reference evidence="2" key="1">
    <citation type="submission" date="2015-12" db="EMBL/GenBank/DDBJ databases">
        <title>Update maize B73 reference genome by single molecule sequencing technologies.</title>
        <authorList>
            <consortium name="Maize Genome Sequencing Project"/>
            <person name="Ware D."/>
        </authorList>
    </citation>
    <scope>NUCLEOTIDE SEQUENCE [LARGE SCALE GENOMIC DNA]</scope>
    <source>
        <strain evidence="2">cv. B73</strain>
    </source>
</reference>
<reference evidence="1" key="3">
    <citation type="submission" date="2021-05" db="UniProtKB">
        <authorList>
            <consortium name="EnsemblPlants"/>
        </authorList>
    </citation>
    <scope>IDENTIFICATION</scope>
    <source>
        <strain evidence="1">cv. B73</strain>
    </source>
</reference>
<evidence type="ECO:0000313" key="1">
    <source>
        <dbReference type="EnsemblPlants" id="Zm00001eb016810_P001"/>
    </source>
</evidence>
<keyword evidence="2" id="KW-1185">Reference proteome</keyword>
<dbReference type="EnsemblPlants" id="Zm00001eb016810_T001">
    <property type="protein sequence ID" value="Zm00001eb016810_P001"/>
    <property type="gene ID" value="Zm00001eb016810"/>
</dbReference>
<sequence length="80" mass="9609">MNNKDILTHKFDEQSTKFLSQFTPTQWDKDQWTKSLLWFSLYLNDISDKRSSKSTPSYVRDYISTQLILTLYISIKSKYM</sequence>
<reference evidence="1" key="2">
    <citation type="submission" date="2019-07" db="EMBL/GenBank/DDBJ databases">
        <authorList>
            <person name="Seetharam A."/>
            <person name="Woodhouse M."/>
            <person name="Cannon E."/>
        </authorList>
    </citation>
    <scope>NUCLEOTIDE SEQUENCE [LARGE SCALE GENOMIC DNA]</scope>
    <source>
        <strain evidence="1">cv. B73</strain>
    </source>
</reference>
<dbReference type="Gramene" id="Zm00001eb016810_T001">
    <property type="protein sequence ID" value="Zm00001eb016810_P001"/>
    <property type="gene ID" value="Zm00001eb016810"/>
</dbReference>